<sequence>MSSSGEFHWEQHSRFPTSKSDCESIHALWYPKNADLCRLRHPQQLKYSEQSRWLLGASAWKFTNDTQESRFMMDGLLRLPLEHGRRQISSLFFRFEQLFGQTLKELSRIQTKKVWTSSTLLLGS</sequence>
<keyword evidence="2" id="KW-1185">Reference proteome</keyword>
<evidence type="ECO:0000313" key="2">
    <source>
        <dbReference type="Proteomes" id="UP000887116"/>
    </source>
</evidence>
<dbReference type="AlphaFoldDB" id="A0A8X6FE97"/>
<proteinExistence type="predicted"/>
<dbReference type="EMBL" id="BMAO01011988">
    <property type="protein sequence ID" value="GFQ78220.1"/>
    <property type="molecule type" value="Genomic_DNA"/>
</dbReference>
<accession>A0A8X6FE97</accession>
<reference evidence="1" key="1">
    <citation type="submission" date="2020-07" db="EMBL/GenBank/DDBJ databases">
        <title>Multicomponent nature underlies the extraordinary mechanical properties of spider dragline silk.</title>
        <authorList>
            <person name="Kono N."/>
            <person name="Nakamura H."/>
            <person name="Mori M."/>
            <person name="Yoshida Y."/>
            <person name="Ohtoshi R."/>
            <person name="Malay A.D."/>
            <person name="Moran D.A.P."/>
            <person name="Tomita M."/>
            <person name="Numata K."/>
            <person name="Arakawa K."/>
        </authorList>
    </citation>
    <scope>NUCLEOTIDE SEQUENCE</scope>
</reference>
<dbReference type="Proteomes" id="UP000887116">
    <property type="component" value="Unassembled WGS sequence"/>
</dbReference>
<protein>
    <submittedName>
        <fullName evidence="1">Uncharacterized protein</fullName>
    </submittedName>
</protein>
<organism evidence="1 2">
    <name type="scientific">Trichonephila clavata</name>
    <name type="common">Joro spider</name>
    <name type="synonym">Nephila clavata</name>
    <dbReference type="NCBI Taxonomy" id="2740835"/>
    <lineage>
        <taxon>Eukaryota</taxon>
        <taxon>Metazoa</taxon>
        <taxon>Ecdysozoa</taxon>
        <taxon>Arthropoda</taxon>
        <taxon>Chelicerata</taxon>
        <taxon>Arachnida</taxon>
        <taxon>Araneae</taxon>
        <taxon>Araneomorphae</taxon>
        <taxon>Entelegynae</taxon>
        <taxon>Araneoidea</taxon>
        <taxon>Nephilidae</taxon>
        <taxon>Trichonephila</taxon>
    </lineage>
</organism>
<name>A0A8X6FE97_TRICU</name>
<comment type="caution">
    <text evidence="1">The sequence shown here is derived from an EMBL/GenBank/DDBJ whole genome shotgun (WGS) entry which is preliminary data.</text>
</comment>
<gene>
    <name evidence="1" type="ORF">TNCT_227371</name>
</gene>
<evidence type="ECO:0000313" key="1">
    <source>
        <dbReference type="EMBL" id="GFQ78220.1"/>
    </source>
</evidence>